<evidence type="ECO:0000313" key="2">
    <source>
        <dbReference type="EMBL" id="CAH2085766.1"/>
    </source>
</evidence>
<reference evidence="2" key="1">
    <citation type="submission" date="2022-03" db="EMBL/GenBank/DDBJ databases">
        <authorList>
            <person name="Tunstrom K."/>
        </authorList>
    </citation>
    <scope>NUCLEOTIDE SEQUENCE</scope>
</reference>
<feature type="region of interest" description="Disordered" evidence="1">
    <location>
        <begin position="1"/>
        <end position="24"/>
    </location>
</feature>
<dbReference type="AlphaFoldDB" id="A0AAU9TFW8"/>
<accession>A0AAU9TFW8</accession>
<keyword evidence="3" id="KW-1185">Reference proteome</keyword>
<proteinExistence type="predicted"/>
<organism evidence="2 3">
    <name type="scientific">Euphydryas editha</name>
    <name type="common">Edith's checkerspot</name>
    <dbReference type="NCBI Taxonomy" id="104508"/>
    <lineage>
        <taxon>Eukaryota</taxon>
        <taxon>Metazoa</taxon>
        <taxon>Ecdysozoa</taxon>
        <taxon>Arthropoda</taxon>
        <taxon>Hexapoda</taxon>
        <taxon>Insecta</taxon>
        <taxon>Pterygota</taxon>
        <taxon>Neoptera</taxon>
        <taxon>Endopterygota</taxon>
        <taxon>Lepidoptera</taxon>
        <taxon>Glossata</taxon>
        <taxon>Ditrysia</taxon>
        <taxon>Papilionoidea</taxon>
        <taxon>Nymphalidae</taxon>
        <taxon>Nymphalinae</taxon>
        <taxon>Euphydryas</taxon>
    </lineage>
</organism>
<dbReference type="EMBL" id="CAKOGL010000004">
    <property type="protein sequence ID" value="CAH2085766.1"/>
    <property type="molecule type" value="Genomic_DNA"/>
</dbReference>
<evidence type="ECO:0000256" key="1">
    <source>
        <dbReference type="SAM" id="MobiDB-lite"/>
    </source>
</evidence>
<feature type="region of interest" description="Disordered" evidence="1">
    <location>
        <begin position="70"/>
        <end position="94"/>
    </location>
</feature>
<protein>
    <submittedName>
        <fullName evidence="2">Uncharacterized protein</fullName>
    </submittedName>
</protein>
<comment type="caution">
    <text evidence="2">The sequence shown here is derived from an EMBL/GenBank/DDBJ whole genome shotgun (WGS) entry which is preliminary data.</text>
</comment>
<evidence type="ECO:0000313" key="3">
    <source>
        <dbReference type="Proteomes" id="UP001153954"/>
    </source>
</evidence>
<dbReference type="Gene3D" id="1.10.10.2590">
    <property type="entry name" value="BEN domain"/>
    <property type="match status" value="1"/>
</dbReference>
<name>A0AAU9TFW8_EUPED</name>
<dbReference type="Proteomes" id="UP001153954">
    <property type="component" value="Unassembled WGS sequence"/>
</dbReference>
<gene>
    <name evidence="2" type="ORF">EEDITHA_LOCUS2209</name>
</gene>
<sequence>MNVLEHSNNRVPSNSQSRNSAITLTSKSSFALEKLSNDSSELNSSANDSSLQYMDDDITNKKDIQKYKRLETKYDNNNRKNSTNKATESPLKDNKTTEIYDETDQLLGKDYGQKMVDIGGNFFCIKQQYDKGCCSGDATKMARHLMDGIFKREALLKCTLTGQAPRAQSAEKQMEKFEPLHFEAREQIIDRVLEEAKLKGWKKREKNTPEPREYLRSDIERTMTQYIGEKKREILKNNRLKEQ</sequence>